<evidence type="ECO:0000313" key="2">
    <source>
        <dbReference type="EMBL" id="AFQ48276.1"/>
    </source>
</evidence>
<reference evidence="2 3" key="1">
    <citation type="journal article" date="2012" name="J. Bacteriol.">
        <title>Complete Genome Sequence of Burkholderia sp. Strain GG4, a Betaproteobacterium That Reduces 3-Oxo-N-Acylhomoserine Lactones and Produces Different N-Acylhomoserine Lactones.</title>
        <authorList>
            <person name="Hong K.W."/>
            <person name="Koh C.L."/>
            <person name="Sam C.K."/>
            <person name="Yin W.F."/>
            <person name="Chan K.G."/>
        </authorList>
    </citation>
    <scope>NUCLEOTIDE SEQUENCE [LARGE SCALE GENOMIC DNA]</scope>
    <source>
        <strain evidence="2 3">GG4</strain>
    </source>
</reference>
<feature type="compositionally biased region" description="Low complexity" evidence="1">
    <location>
        <begin position="68"/>
        <end position="80"/>
    </location>
</feature>
<proteinExistence type="predicted"/>
<gene>
    <name evidence="2" type="ORF">GEM_1851</name>
</gene>
<organism evidence="2 3">
    <name type="scientific">Burkholderia cepacia GG4</name>
    <dbReference type="NCBI Taxonomy" id="1009846"/>
    <lineage>
        <taxon>Bacteria</taxon>
        <taxon>Pseudomonadati</taxon>
        <taxon>Pseudomonadota</taxon>
        <taxon>Betaproteobacteria</taxon>
        <taxon>Burkholderiales</taxon>
        <taxon>Burkholderiaceae</taxon>
        <taxon>Burkholderia</taxon>
        <taxon>Burkholderia cepacia complex</taxon>
    </lineage>
</organism>
<evidence type="ECO:0000256" key="1">
    <source>
        <dbReference type="SAM" id="MobiDB-lite"/>
    </source>
</evidence>
<name>A0A9W3P9B9_BURCE</name>
<dbReference type="Proteomes" id="UP000032866">
    <property type="component" value="Chromosome 1"/>
</dbReference>
<dbReference type="EMBL" id="CP003774">
    <property type="protein sequence ID" value="AFQ48276.1"/>
    <property type="molecule type" value="Genomic_DNA"/>
</dbReference>
<dbReference type="KEGG" id="bct:GEM_1851"/>
<dbReference type="AlphaFoldDB" id="A0A9W3P9B9"/>
<accession>A0A9W3P9B9</accession>
<evidence type="ECO:0000313" key="3">
    <source>
        <dbReference type="Proteomes" id="UP000032866"/>
    </source>
</evidence>
<protein>
    <submittedName>
        <fullName evidence="2">Uncharacterized protein</fullName>
    </submittedName>
</protein>
<feature type="region of interest" description="Disordered" evidence="1">
    <location>
        <begin position="57"/>
        <end position="80"/>
    </location>
</feature>
<sequence>MALAESNVVSAEIGGTSRSSLDYYGFDISSSHALRMARSPRRVSRLSSGHFFLGSSGHPLGTAHDPATGSSTSTSDSFSLRTRARPRRCAFSSDSWRCGLQLPPTVTNRGVRAPTGPSVSSSMRASSVAAFARHVSAFSWATSGSAVRRRTGTTIRPAVCVARSCCEGCEFRLVIGLGAMRARERRSSVHAGVEILARHKRHTSDVDGIRPAIALELPLHASEAARPASNEPGELADGQVFTHLNRQSFRVTSNIRCVASCTLKSSSLLPITGHDQIFR</sequence>